<comment type="cofactor">
    <cofactor evidence="7">
        <name>Fe(2+)</name>
        <dbReference type="ChEBI" id="CHEBI:29033"/>
    </cofactor>
    <text evidence="7">Binds 2 Fe(2+) ions per subunit.</text>
</comment>
<dbReference type="SUPFAM" id="SSF51182">
    <property type="entry name" value="RmlC-like cupins"/>
    <property type="match status" value="1"/>
</dbReference>
<keyword evidence="2 7" id="KW-0662">Pyridine nucleotide biosynthesis</keyword>
<comment type="function">
    <text evidence="1 7">Catalyzes the oxidative ring opening of 3-hydroxyanthranilate to 2-amino-3-carboxymuconate semialdehyde, which spontaneously cyclizes to quinolinate.</text>
</comment>
<feature type="binding site" evidence="7">
    <location>
        <position position="95"/>
    </location>
    <ligand>
        <name>Fe cation</name>
        <dbReference type="ChEBI" id="CHEBI:24875"/>
        <label>1</label>
        <note>catalytic</note>
    </ligand>
</feature>
<evidence type="ECO:0000313" key="8">
    <source>
        <dbReference type="EMBL" id="MDN4165612.1"/>
    </source>
</evidence>
<gene>
    <name evidence="7" type="primary">nbaC</name>
    <name evidence="8" type="ORF">QWY31_08870</name>
</gene>
<keyword evidence="3 7" id="KW-0479">Metal-binding</keyword>
<dbReference type="InterPro" id="IPR014710">
    <property type="entry name" value="RmlC-like_jellyroll"/>
</dbReference>
<protein>
    <recommendedName>
        <fullName evidence="7">3-hydroxyanthranilate 3,4-dioxygenase</fullName>
        <ecNumber evidence="7">1.13.11.6</ecNumber>
    </recommendedName>
    <alternativeName>
        <fullName evidence="7">3-hydroxyanthranilate oxygenase</fullName>
        <shortName evidence="7">3-HAO</shortName>
    </alternativeName>
    <alternativeName>
        <fullName evidence="7">3-hydroxyanthranilic acid dioxygenase</fullName>
        <shortName evidence="7">HAD</shortName>
    </alternativeName>
</protein>
<comment type="pathway">
    <text evidence="7">Cofactor biosynthesis; NAD(+) biosynthesis; quinolinate from L-kynurenine: step 3/3.</text>
</comment>
<feature type="binding site" evidence="7">
    <location>
        <position position="47"/>
    </location>
    <ligand>
        <name>O2</name>
        <dbReference type="ChEBI" id="CHEBI:15379"/>
    </ligand>
</feature>
<evidence type="ECO:0000256" key="2">
    <source>
        <dbReference type="ARBA" id="ARBA00022642"/>
    </source>
</evidence>
<feature type="binding site" evidence="7">
    <location>
        <position position="57"/>
    </location>
    <ligand>
        <name>substrate</name>
    </ligand>
</feature>
<sequence>MAIQRPFNFKKWIDDNRHLLKPPVGNQQVYVDNDDFIVMVVGGPNSRKDYHYNETEEFYYQVEGDIVLKIIEDGKPVDIHIREGEIFLLPPRVPHSPRRPANTVGLVMELVRKNKEDDGFLWFCENCGTKLYEEYAHVTDIVNQLPPIMNRFFESGHNTCKNCGETMQKPVSK</sequence>
<organism evidence="8 9">
    <name type="scientific">Shiella aurantiaca</name>
    <dbReference type="NCBI Taxonomy" id="3058365"/>
    <lineage>
        <taxon>Bacteria</taxon>
        <taxon>Pseudomonadati</taxon>
        <taxon>Bacteroidota</taxon>
        <taxon>Cytophagia</taxon>
        <taxon>Cytophagales</taxon>
        <taxon>Shiellaceae</taxon>
        <taxon>Shiella</taxon>
    </lineage>
</organism>
<feature type="binding site" evidence="7">
    <location>
        <position position="109"/>
    </location>
    <ligand>
        <name>substrate</name>
    </ligand>
</feature>
<feature type="binding site" evidence="7">
    <location>
        <position position="124"/>
    </location>
    <ligand>
        <name>Fe cation</name>
        <dbReference type="ChEBI" id="CHEBI:24875"/>
        <label>2</label>
    </ligand>
</feature>
<dbReference type="RefSeq" id="WP_320004142.1">
    <property type="nucleotide sequence ID" value="NZ_JAUHJS010000004.1"/>
</dbReference>
<evidence type="ECO:0000256" key="1">
    <source>
        <dbReference type="ARBA" id="ARBA00002752"/>
    </source>
</evidence>
<comment type="catalytic activity">
    <reaction evidence="7">
        <text>3-hydroxyanthranilate + O2 = (2Z,4Z)-2-amino-3-carboxymuconate 6-semialdehyde</text>
        <dbReference type="Rhea" id="RHEA:17953"/>
        <dbReference type="ChEBI" id="CHEBI:15379"/>
        <dbReference type="ChEBI" id="CHEBI:36559"/>
        <dbReference type="ChEBI" id="CHEBI:77612"/>
        <dbReference type="EC" id="1.13.11.6"/>
    </reaction>
</comment>
<feature type="binding site" evidence="7">
    <location>
        <position position="163"/>
    </location>
    <ligand>
        <name>Fe cation</name>
        <dbReference type="ChEBI" id="CHEBI:24875"/>
        <label>2</label>
    </ligand>
</feature>
<dbReference type="InterPro" id="IPR011051">
    <property type="entry name" value="RmlC_Cupin_sf"/>
</dbReference>
<name>A0ABT8F561_9BACT</name>
<dbReference type="EC" id="1.13.11.6" evidence="7"/>
<feature type="binding site" evidence="7">
    <location>
        <position position="160"/>
    </location>
    <ligand>
        <name>Fe cation</name>
        <dbReference type="ChEBI" id="CHEBI:24875"/>
        <label>2</label>
    </ligand>
</feature>
<evidence type="ECO:0000256" key="3">
    <source>
        <dbReference type="ARBA" id="ARBA00022723"/>
    </source>
</evidence>
<dbReference type="NCBIfam" id="NF009763">
    <property type="entry name" value="PRK13264.1"/>
    <property type="match status" value="1"/>
</dbReference>
<evidence type="ECO:0000256" key="5">
    <source>
        <dbReference type="ARBA" id="ARBA00023002"/>
    </source>
</evidence>
<dbReference type="Gene3D" id="2.60.120.10">
    <property type="entry name" value="Jelly Rolls"/>
    <property type="match status" value="1"/>
</dbReference>
<feature type="binding site" evidence="7">
    <location>
        <position position="51"/>
    </location>
    <ligand>
        <name>Fe cation</name>
        <dbReference type="ChEBI" id="CHEBI:24875"/>
        <label>1</label>
        <note>catalytic</note>
    </ligand>
</feature>
<dbReference type="InterPro" id="IPR010329">
    <property type="entry name" value="3hydroanth_dOase"/>
</dbReference>
<comment type="similarity">
    <text evidence="7">Belongs to the 3-HAO family.</text>
</comment>
<dbReference type="Pfam" id="PF06052">
    <property type="entry name" value="3-HAO"/>
    <property type="match status" value="1"/>
</dbReference>
<keyword evidence="9" id="KW-1185">Reference proteome</keyword>
<comment type="caution">
    <text evidence="8">The sequence shown here is derived from an EMBL/GenBank/DDBJ whole genome shotgun (WGS) entry which is preliminary data.</text>
</comment>
<evidence type="ECO:0000256" key="4">
    <source>
        <dbReference type="ARBA" id="ARBA00022964"/>
    </source>
</evidence>
<accession>A0ABT8F561</accession>
<feature type="binding site" evidence="7">
    <location>
        <position position="127"/>
    </location>
    <ligand>
        <name>Fe cation</name>
        <dbReference type="ChEBI" id="CHEBI:24875"/>
        <label>2</label>
    </ligand>
</feature>
<dbReference type="PANTHER" id="PTHR15497">
    <property type="entry name" value="3-HYDROXYANTHRANILATE 3,4-DIOXYGENASE"/>
    <property type="match status" value="1"/>
</dbReference>
<feature type="binding site" evidence="7">
    <location>
        <position position="99"/>
    </location>
    <ligand>
        <name>substrate</name>
    </ligand>
</feature>
<reference evidence="8" key="1">
    <citation type="submission" date="2023-06" db="EMBL/GenBank/DDBJ databases">
        <title>Cytophagales bacterium Strain LB-30, isolated from soil.</title>
        <authorList>
            <person name="Liu B."/>
        </authorList>
    </citation>
    <scope>NUCLEOTIDE SEQUENCE</scope>
    <source>
        <strain evidence="8">LB-30</strain>
    </source>
</reference>
<keyword evidence="5 7" id="KW-0560">Oxidoreductase</keyword>
<evidence type="ECO:0000256" key="6">
    <source>
        <dbReference type="ARBA" id="ARBA00023004"/>
    </source>
</evidence>
<dbReference type="EMBL" id="JAUHJS010000004">
    <property type="protein sequence ID" value="MDN4165612.1"/>
    <property type="molecule type" value="Genomic_DNA"/>
</dbReference>
<feature type="binding site" evidence="7">
    <location>
        <position position="57"/>
    </location>
    <ligand>
        <name>Fe cation</name>
        <dbReference type="ChEBI" id="CHEBI:24875"/>
        <label>1</label>
        <note>catalytic</note>
    </ligand>
</feature>
<proteinExistence type="inferred from homology"/>
<dbReference type="PANTHER" id="PTHR15497:SF1">
    <property type="entry name" value="3-HYDROXYANTHRANILATE 3,4-DIOXYGENASE"/>
    <property type="match status" value="1"/>
</dbReference>
<dbReference type="GO" id="GO:0000334">
    <property type="term" value="F:3-hydroxyanthranilate 3,4-dioxygenase activity"/>
    <property type="evidence" value="ECO:0007669"/>
    <property type="project" value="UniProtKB-EC"/>
</dbReference>
<dbReference type="NCBIfam" id="TIGR03037">
    <property type="entry name" value="anthran_nbaC"/>
    <property type="match status" value="1"/>
</dbReference>
<keyword evidence="4 7" id="KW-0223">Dioxygenase</keyword>
<evidence type="ECO:0000256" key="7">
    <source>
        <dbReference type="HAMAP-Rule" id="MF_00825"/>
    </source>
</evidence>
<dbReference type="HAMAP" id="MF_00825">
    <property type="entry name" value="3_HAO"/>
    <property type="match status" value="1"/>
</dbReference>
<keyword evidence="6 7" id="KW-0408">Iron</keyword>
<evidence type="ECO:0000313" key="9">
    <source>
        <dbReference type="Proteomes" id="UP001168552"/>
    </source>
</evidence>
<dbReference type="CDD" id="cd06123">
    <property type="entry name" value="cupin_HAO"/>
    <property type="match status" value="1"/>
</dbReference>
<dbReference type="Proteomes" id="UP001168552">
    <property type="component" value="Unassembled WGS sequence"/>
</dbReference>